<evidence type="ECO:0000256" key="5">
    <source>
        <dbReference type="ARBA" id="ARBA00023329"/>
    </source>
</evidence>
<dbReference type="InterPro" id="IPR000433">
    <property type="entry name" value="Znf_ZZ"/>
</dbReference>
<feature type="compositionally biased region" description="Low complexity" evidence="7">
    <location>
        <begin position="502"/>
        <end position="523"/>
    </location>
</feature>
<feature type="compositionally biased region" description="Basic and acidic residues" evidence="7">
    <location>
        <begin position="240"/>
        <end position="249"/>
    </location>
</feature>
<protein>
    <recommendedName>
        <fullName evidence="12">ZZ-type domain-containing protein</fullName>
    </recommendedName>
</protein>
<feature type="region of interest" description="Disordered" evidence="7">
    <location>
        <begin position="473"/>
        <end position="556"/>
    </location>
</feature>
<keyword evidence="11" id="KW-1185">Reference proteome</keyword>
<evidence type="ECO:0000313" key="10">
    <source>
        <dbReference type="EMBL" id="TMW56434.1"/>
    </source>
</evidence>
<dbReference type="PROSITE" id="PS50135">
    <property type="entry name" value="ZF_ZZ_2"/>
    <property type="match status" value="1"/>
</dbReference>
<comment type="subcellular location">
    <subcellularLocation>
        <location evidence="1">Cytoplasmic vesicle</location>
        <location evidence="1">Autophagosome</location>
    </subcellularLocation>
</comment>
<dbReference type="AlphaFoldDB" id="A0A8K1C4S5"/>
<dbReference type="GO" id="GO:0031410">
    <property type="term" value="C:cytoplasmic vesicle"/>
    <property type="evidence" value="ECO:0007669"/>
    <property type="project" value="UniProtKB-KW"/>
</dbReference>
<comment type="caution">
    <text evidence="10">The sequence shown here is derived from an EMBL/GenBank/DDBJ whole genome shotgun (WGS) entry which is preliminary data.</text>
</comment>
<feature type="domain" description="UBA" evidence="8">
    <location>
        <begin position="553"/>
        <end position="602"/>
    </location>
</feature>
<dbReference type="Proteomes" id="UP000794436">
    <property type="component" value="Unassembled WGS sequence"/>
</dbReference>
<dbReference type="Gene3D" id="1.10.8.10">
    <property type="entry name" value="DNA helicase RuvA subunit, C-terminal domain"/>
    <property type="match status" value="1"/>
</dbReference>
<gene>
    <name evidence="10" type="ORF">Poli38472_006444</name>
</gene>
<dbReference type="PANTHER" id="PTHR20930">
    <property type="entry name" value="OVARIAN CARCINOMA ANTIGEN CA125-RELATED"/>
    <property type="match status" value="1"/>
</dbReference>
<dbReference type="SUPFAM" id="SSF57850">
    <property type="entry name" value="RING/U-box"/>
    <property type="match status" value="2"/>
</dbReference>
<dbReference type="Gene3D" id="2.60.40.10">
    <property type="entry name" value="Immunoglobulins"/>
    <property type="match status" value="1"/>
</dbReference>
<dbReference type="SMART" id="SM00291">
    <property type="entry name" value="ZnF_ZZ"/>
    <property type="match status" value="2"/>
</dbReference>
<dbReference type="PROSITE" id="PS50030">
    <property type="entry name" value="UBA"/>
    <property type="match status" value="1"/>
</dbReference>
<dbReference type="Pfam" id="PF00569">
    <property type="entry name" value="ZZ"/>
    <property type="match status" value="2"/>
</dbReference>
<dbReference type="PANTHER" id="PTHR20930:SF0">
    <property type="entry name" value="PROTEIN ILRUN"/>
    <property type="match status" value="1"/>
</dbReference>
<evidence type="ECO:0000256" key="4">
    <source>
        <dbReference type="ARBA" id="ARBA00022833"/>
    </source>
</evidence>
<dbReference type="GO" id="GO:0008270">
    <property type="term" value="F:zinc ion binding"/>
    <property type="evidence" value="ECO:0007669"/>
    <property type="project" value="UniProtKB-KW"/>
</dbReference>
<proteinExistence type="predicted"/>
<dbReference type="Gene3D" id="3.30.60.90">
    <property type="match status" value="1"/>
</dbReference>
<evidence type="ECO:0000256" key="7">
    <source>
        <dbReference type="SAM" id="MobiDB-lite"/>
    </source>
</evidence>
<feature type="compositionally biased region" description="Acidic residues" evidence="7">
    <location>
        <begin position="488"/>
        <end position="499"/>
    </location>
</feature>
<accession>A0A8K1C4S5</accession>
<keyword evidence="4" id="KW-0862">Zinc</keyword>
<keyword evidence="5" id="KW-0968">Cytoplasmic vesicle</keyword>
<evidence type="ECO:0000256" key="3">
    <source>
        <dbReference type="ARBA" id="ARBA00022771"/>
    </source>
</evidence>
<organism evidence="10 11">
    <name type="scientific">Pythium oligandrum</name>
    <name type="common">Mycoparasitic fungus</name>
    <dbReference type="NCBI Taxonomy" id="41045"/>
    <lineage>
        <taxon>Eukaryota</taxon>
        <taxon>Sar</taxon>
        <taxon>Stramenopiles</taxon>
        <taxon>Oomycota</taxon>
        <taxon>Peronosporomycetes</taxon>
        <taxon>Pythiales</taxon>
        <taxon>Pythiaceae</taxon>
        <taxon>Pythium</taxon>
    </lineage>
</organism>
<evidence type="ECO:0000313" key="11">
    <source>
        <dbReference type="Proteomes" id="UP000794436"/>
    </source>
</evidence>
<feature type="region of interest" description="Disordered" evidence="7">
    <location>
        <begin position="240"/>
        <end position="266"/>
    </location>
</feature>
<keyword evidence="2" id="KW-0479">Metal-binding</keyword>
<dbReference type="InterPro" id="IPR009060">
    <property type="entry name" value="UBA-like_sf"/>
</dbReference>
<feature type="domain" description="ZZ-type" evidence="9">
    <location>
        <begin position="272"/>
        <end position="326"/>
    </location>
</feature>
<dbReference type="EMBL" id="SPLM01000145">
    <property type="protein sequence ID" value="TMW56434.1"/>
    <property type="molecule type" value="Genomic_DNA"/>
</dbReference>
<dbReference type="InterPro" id="IPR000270">
    <property type="entry name" value="PB1_dom"/>
</dbReference>
<dbReference type="SUPFAM" id="SSF46934">
    <property type="entry name" value="UBA-like"/>
    <property type="match status" value="1"/>
</dbReference>
<name>A0A8K1C4S5_PYTOL</name>
<reference evidence="10" key="1">
    <citation type="submission" date="2019-03" db="EMBL/GenBank/DDBJ databases">
        <title>Long read genome sequence of the mycoparasitic Pythium oligandrum ATCC 38472 isolated from sugarbeet rhizosphere.</title>
        <authorList>
            <person name="Gaulin E."/>
        </authorList>
    </citation>
    <scope>NUCLEOTIDE SEQUENCE</scope>
    <source>
        <strain evidence="10">ATCC 38472_TT</strain>
    </source>
</reference>
<dbReference type="InterPro" id="IPR032350">
    <property type="entry name" value="Nbr1_FW"/>
</dbReference>
<feature type="compositionally biased region" description="Basic and acidic residues" evidence="7">
    <location>
        <begin position="539"/>
        <end position="549"/>
    </location>
</feature>
<dbReference type="SUPFAM" id="SSF54277">
    <property type="entry name" value="CAD &amp; PB1 domains"/>
    <property type="match status" value="1"/>
</dbReference>
<dbReference type="Pfam" id="PF00564">
    <property type="entry name" value="PB1"/>
    <property type="match status" value="1"/>
</dbReference>
<keyword evidence="3 6" id="KW-0863">Zinc-finger</keyword>
<evidence type="ECO:0008006" key="12">
    <source>
        <dbReference type="Google" id="ProtNLM"/>
    </source>
</evidence>
<evidence type="ECO:0000256" key="1">
    <source>
        <dbReference type="ARBA" id="ARBA00004419"/>
    </source>
</evidence>
<dbReference type="GO" id="GO:0005776">
    <property type="term" value="C:autophagosome"/>
    <property type="evidence" value="ECO:0007669"/>
    <property type="project" value="UniProtKB-SubCell"/>
</dbReference>
<evidence type="ECO:0000256" key="6">
    <source>
        <dbReference type="PROSITE-ProRule" id="PRU00228"/>
    </source>
</evidence>
<evidence type="ECO:0000259" key="8">
    <source>
        <dbReference type="PROSITE" id="PS50030"/>
    </source>
</evidence>
<dbReference type="InterPro" id="IPR013783">
    <property type="entry name" value="Ig-like_fold"/>
</dbReference>
<dbReference type="Pfam" id="PF16158">
    <property type="entry name" value="N_BRCA1_IG"/>
    <property type="match status" value="1"/>
</dbReference>
<dbReference type="InterPro" id="IPR043145">
    <property type="entry name" value="Znf_ZZ_sf"/>
</dbReference>
<dbReference type="CDD" id="cd14947">
    <property type="entry name" value="NBR1_like"/>
    <property type="match status" value="1"/>
</dbReference>
<dbReference type="OrthoDB" id="10064100at2759"/>
<dbReference type="InterPro" id="IPR015940">
    <property type="entry name" value="UBA"/>
</dbReference>
<evidence type="ECO:0000256" key="2">
    <source>
        <dbReference type="ARBA" id="ARBA00022723"/>
    </source>
</evidence>
<sequence length="602" mass="66032">MRALVLAVTTPDAAEVRVEVALVDENGQPLVFDALKAAASALLGEETGCSLKYVDSDGDTVTIASDADVREASEYMQDEGLERLAVKVIPHRNLVKQHVKGIVAAVAKLAQKIDLTVTKKPTVKCTFELLLQVVSEWDVSKDVEVLTSLKADLIKLLSDKRLSFAVEELSQTEKYAWIVQRLIEAIHKELPLEEVIAGRWDEAVGFGQEVLLRCPELSRVLVHVTEACITSVIAYNKKLQEEPQPPKDDSSDEQTASATTEKEGEEVVDVVHEGFRCDSCSVGPIVGPRYRSLGTKDFDLCHTCHKSRPEFESTHGPFERVVTYKPIHFGVVCDGCEASPILGIRYKSYNAHDFDLCESYGTVVAPDVDLVKSWKVKNTGASAWPEGCQLKLQTGRCGVAPFEGEVDVTVPPLNSGEEYIAEVQIRSPSEPGRHRAYWRMCDGEGKFFGHRLWIDLEVSEDLIVPEIVTATVNESECVTESDSSSSSSDEDEDEDDDEGVLVSASSDVESVASSDVTSDTFSAIDDASTASEVSDEDSEVGREDEKTAEIEDEDDEDIVEELYKDALVVLEAMGFGDKDQNRRTLAEWGGNLADAVNSLLQE</sequence>
<evidence type="ECO:0000259" key="9">
    <source>
        <dbReference type="PROSITE" id="PS50135"/>
    </source>
</evidence>
<dbReference type="Gene3D" id="3.10.20.90">
    <property type="entry name" value="Phosphatidylinositol 3-kinase Catalytic Subunit, Chain A, domain 1"/>
    <property type="match status" value="1"/>
</dbReference>